<dbReference type="Pfam" id="PF13639">
    <property type="entry name" value="zf-RING_2"/>
    <property type="match status" value="1"/>
</dbReference>
<evidence type="ECO:0000256" key="4">
    <source>
        <dbReference type="PROSITE-ProRule" id="PRU00175"/>
    </source>
</evidence>
<sequence>MNIPGGVSMQWFVPPGQQTKPASEEVLENLEYVNPDELPVKERQCTICYDEFQKEAEPAAIDFSDLYNFKVPETSYFLSPGDPELLYPTEATAKYCAVIGRESKKDRLQRQQNGDEHAKHDAVRVPDCGHIFGRSCIIEWLKEHASCPLCRGEVTASTALEHRSFQFPESNALPNFAGPENLLDDPAVPFPVYRAQTSRQWWGSHLPSGFHDVQIDFADYSPGMGTPQLARENPLQAHARAVARAARAPTANGAEAPGTTATGAFTTTAANAVNLPRGEARLPVIFTSSGPNQFTVRYDFGPTPTRTPGVSSNAPSTVPGTRLHAPLTDTSAEPDTAELSSTTRESSTDRSSGGPTRSTGSTTRSPRVYHPYRPS</sequence>
<evidence type="ECO:0000256" key="2">
    <source>
        <dbReference type="ARBA" id="ARBA00022771"/>
    </source>
</evidence>
<evidence type="ECO:0000313" key="7">
    <source>
        <dbReference type="EMBL" id="ODQ79054.1"/>
    </source>
</evidence>
<dbReference type="InterPro" id="IPR001841">
    <property type="entry name" value="Znf_RING"/>
</dbReference>
<dbReference type="AlphaFoldDB" id="A0A1E3QNN1"/>
<dbReference type="STRING" id="984486.A0A1E3QNN1"/>
<name>A0A1E3QNN1_9ASCO</name>
<dbReference type="OrthoDB" id="8062037at2759"/>
<protein>
    <recommendedName>
        <fullName evidence="6">RING-type domain-containing protein</fullName>
    </recommendedName>
</protein>
<evidence type="ECO:0000256" key="1">
    <source>
        <dbReference type="ARBA" id="ARBA00022723"/>
    </source>
</evidence>
<dbReference type="EMBL" id="KV454433">
    <property type="protein sequence ID" value="ODQ79054.1"/>
    <property type="molecule type" value="Genomic_DNA"/>
</dbReference>
<dbReference type="RefSeq" id="XP_018984382.1">
    <property type="nucleotide sequence ID" value="XM_019130525.1"/>
</dbReference>
<keyword evidence="3" id="KW-0862">Zinc</keyword>
<evidence type="ECO:0000256" key="3">
    <source>
        <dbReference type="ARBA" id="ARBA00022833"/>
    </source>
</evidence>
<evidence type="ECO:0000313" key="8">
    <source>
        <dbReference type="Proteomes" id="UP000094336"/>
    </source>
</evidence>
<feature type="domain" description="RING-type" evidence="6">
    <location>
        <begin position="128"/>
        <end position="151"/>
    </location>
</feature>
<dbReference type="GO" id="GO:0012505">
    <property type="term" value="C:endomembrane system"/>
    <property type="evidence" value="ECO:0007669"/>
    <property type="project" value="TreeGrafter"/>
</dbReference>
<reference evidence="8" key="1">
    <citation type="submission" date="2016-05" db="EMBL/GenBank/DDBJ databases">
        <title>Comparative genomics of biotechnologically important yeasts.</title>
        <authorList>
            <consortium name="DOE Joint Genome Institute"/>
            <person name="Riley R."/>
            <person name="Haridas S."/>
            <person name="Wolfe K.H."/>
            <person name="Lopes M.R."/>
            <person name="Hittinger C.T."/>
            <person name="Goker M."/>
            <person name="Salamov A."/>
            <person name="Wisecaver J."/>
            <person name="Long T.M."/>
            <person name="Aerts A.L."/>
            <person name="Barry K."/>
            <person name="Choi C."/>
            <person name="Clum A."/>
            <person name="Coughlan A.Y."/>
            <person name="Deshpande S."/>
            <person name="Douglass A.P."/>
            <person name="Hanson S.J."/>
            <person name="Klenk H.-P."/>
            <person name="Labutti K."/>
            <person name="Lapidus A."/>
            <person name="Lindquist E."/>
            <person name="Lipzen A."/>
            <person name="Meier-Kolthoff J.P."/>
            <person name="Ohm R.A."/>
            <person name="Otillar R.P."/>
            <person name="Pangilinan J."/>
            <person name="Peng Y."/>
            <person name="Rokas A."/>
            <person name="Rosa C.A."/>
            <person name="Scheuner C."/>
            <person name="Sibirny A.A."/>
            <person name="Slot J.C."/>
            <person name="Stielow J.B."/>
            <person name="Sun H."/>
            <person name="Kurtzman C.P."/>
            <person name="Blackwell M."/>
            <person name="Grigoriev I.V."/>
            <person name="Jeffries T.W."/>
        </authorList>
    </citation>
    <scope>NUCLEOTIDE SEQUENCE [LARGE SCALE GENOMIC DNA]</scope>
    <source>
        <strain evidence="8">NRRL Y-12698</strain>
    </source>
</reference>
<dbReference type="GO" id="GO:0043161">
    <property type="term" value="P:proteasome-mediated ubiquitin-dependent protein catabolic process"/>
    <property type="evidence" value="ECO:0007669"/>
    <property type="project" value="TreeGrafter"/>
</dbReference>
<accession>A0A1E3QNN1</accession>
<organism evidence="7 8">
    <name type="scientific">Babjeviella inositovora NRRL Y-12698</name>
    <dbReference type="NCBI Taxonomy" id="984486"/>
    <lineage>
        <taxon>Eukaryota</taxon>
        <taxon>Fungi</taxon>
        <taxon>Dikarya</taxon>
        <taxon>Ascomycota</taxon>
        <taxon>Saccharomycotina</taxon>
        <taxon>Pichiomycetes</taxon>
        <taxon>Serinales incertae sedis</taxon>
        <taxon>Babjeviella</taxon>
    </lineage>
</organism>
<dbReference type="GeneID" id="30148378"/>
<keyword evidence="1" id="KW-0479">Metal-binding</keyword>
<evidence type="ECO:0000259" key="6">
    <source>
        <dbReference type="PROSITE" id="PS50089"/>
    </source>
</evidence>
<dbReference type="PROSITE" id="PS50089">
    <property type="entry name" value="ZF_RING_2"/>
    <property type="match status" value="1"/>
</dbReference>
<dbReference type="SUPFAM" id="SSF57850">
    <property type="entry name" value="RING/U-box"/>
    <property type="match status" value="1"/>
</dbReference>
<proteinExistence type="predicted"/>
<keyword evidence="2 4" id="KW-0863">Zinc-finger</keyword>
<keyword evidence="8" id="KW-1185">Reference proteome</keyword>
<feature type="compositionally biased region" description="Polar residues" evidence="5">
    <location>
        <begin position="304"/>
        <end position="319"/>
    </location>
</feature>
<dbReference type="GO" id="GO:0008270">
    <property type="term" value="F:zinc ion binding"/>
    <property type="evidence" value="ECO:0007669"/>
    <property type="project" value="UniProtKB-KW"/>
</dbReference>
<dbReference type="Proteomes" id="UP000094336">
    <property type="component" value="Unassembled WGS sequence"/>
</dbReference>
<dbReference type="GO" id="GO:0061630">
    <property type="term" value="F:ubiquitin protein ligase activity"/>
    <property type="evidence" value="ECO:0007669"/>
    <property type="project" value="TreeGrafter"/>
</dbReference>
<feature type="region of interest" description="Disordered" evidence="5">
    <location>
        <begin position="298"/>
        <end position="375"/>
    </location>
</feature>
<dbReference type="InterPro" id="IPR013083">
    <property type="entry name" value="Znf_RING/FYVE/PHD"/>
</dbReference>
<gene>
    <name evidence="7" type="ORF">BABINDRAFT_167599</name>
</gene>
<dbReference type="InterPro" id="IPR050731">
    <property type="entry name" value="HRD1_E3_ubiq-ligases"/>
</dbReference>
<dbReference type="Gene3D" id="3.30.40.10">
    <property type="entry name" value="Zinc/RING finger domain, C3HC4 (zinc finger)"/>
    <property type="match status" value="1"/>
</dbReference>
<feature type="compositionally biased region" description="Low complexity" evidence="5">
    <location>
        <begin position="340"/>
        <end position="366"/>
    </location>
</feature>
<evidence type="ECO:0000256" key="5">
    <source>
        <dbReference type="SAM" id="MobiDB-lite"/>
    </source>
</evidence>
<dbReference type="PANTHER" id="PTHR22763">
    <property type="entry name" value="RING ZINC FINGER PROTEIN"/>
    <property type="match status" value="1"/>
</dbReference>